<dbReference type="Pfam" id="PF19086">
    <property type="entry name" value="Terpene_syn_C_2"/>
    <property type="match status" value="1"/>
</dbReference>
<dbReference type="InterPro" id="IPR000092">
    <property type="entry name" value="Polyprenyl_synt"/>
</dbReference>
<feature type="coiled-coil region" evidence="4">
    <location>
        <begin position="589"/>
        <end position="616"/>
    </location>
</feature>
<evidence type="ECO:0000313" key="7">
    <source>
        <dbReference type="Proteomes" id="UP000029964"/>
    </source>
</evidence>
<dbReference type="GO" id="GO:0008299">
    <property type="term" value="P:isoprenoid biosynthetic process"/>
    <property type="evidence" value="ECO:0007669"/>
    <property type="project" value="InterPro"/>
</dbReference>
<keyword evidence="3" id="KW-0460">Magnesium</keyword>
<dbReference type="GO" id="GO:0004659">
    <property type="term" value="F:prenyltransferase activity"/>
    <property type="evidence" value="ECO:0007669"/>
    <property type="project" value="InterPro"/>
</dbReference>
<evidence type="ECO:0000313" key="6">
    <source>
        <dbReference type="EMBL" id="KFH44002.1"/>
    </source>
</evidence>
<dbReference type="InterPro" id="IPR008949">
    <property type="entry name" value="Isoprenoid_synthase_dom_sf"/>
</dbReference>
<dbReference type="InterPro" id="IPR033749">
    <property type="entry name" value="Polyprenyl_synt_CS"/>
</dbReference>
<proteinExistence type="predicted"/>
<protein>
    <submittedName>
        <fullName evidence="6">Fusicoccadiene synthase-like protein</fullName>
    </submittedName>
</protein>
<dbReference type="AlphaFoldDB" id="A0A086T3S0"/>
<keyword evidence="7" id="KW-1185">Reference proteome</keyword>
<gene>
    <name evidence="6" type="ORF">ACRE_051820</name>
</gene>
<feature type="compositionally biased region" description="Basic and acidic residues" evidence="5">
    <location>
        <begin position="242"/>
        <end position="252"/>
    </location>
</feature>
<reference evidence="7" key="1">
    <citation type="journal article" date="2014" name="Genome Announc.">
        <title>Genome sequence and annotation of Acremonium chrysogenum, producer of the beta-lactam antibiotic cephalosporin C.</title>
        <authorList>
            <person name="Terfehr D."/>
            <person name="Dahlmann T.A."/>
            <person name="Specht T."/>
            <person name="Zadra I."/>
            <person name="Kuernsteiner H."/>
            <person name="Kueck U."/>
        </authorList>
    </citation>
    <scope>NUCLEOTIDE SEQUENCE [LARGE SCALE GENOMIC DNA]</scope>
    <source>
        <strain evidence="7">ATCC 11550 / CBS 779.69 / DSM 880 / IAM 14645 / JCM 23072 / IMI 49137</strain>
    </source>
</reference>
<evidence type="ECO:0000256" key="2">
    <source>
        <dbReference type="ARBA" id="ARBA00022723"/>
    </source>
</evidence>
<dbReference type="Gene3D" id="1.10.600.10">
    <property type="entry name" value="Farnesyl Diphosphate Synthase"/>
    <property type="match status" value="2"/>
</dbReference>
<dbReference type="GO" id="GO:0046872">
    <property type="term" value="F:metal ion binding"/>
    <property type="evidence" value="ECO:0007669"/>
    <property type="project" value="UniProtKB-KW"/>
</dbReference>
<sequence>MDFEYKHSFEPTDCETFGLCEGLPIRKHKNADVDEHAIYKAQADWAKSFHITDVADADEVSAENQEFLSALRQGGEVVTHMQDGYRFWHALIVFGCAITIPEHETDLCHQLALPAIMSVTLTNDLFSYDKEYDAAKKAGRPESVVNALQVLMDEHKVSLDEAKVLCRQRNKIEVAKCVQVTKETRARSDVSQQLKDYMYHMQFGVSGNAIWSVHCRRYHPDAPFNDRQKALLEQYFPDAASEDARQAPEALKHTRQQNTGEQPSNSKQVNNEHNRQNYGIFNSRSPSVSEVDSGIGDVTDEGSKAGSSTPVHGVAGVGDWQKEALKPAPSLKADKLQVVMEPYHYLNSLPSKGVREKTIDAINFWLKLPPKSTEIIKTLVRMLHSSSLMLDDLEDRSQLRRGKPSTHAVFGEAQTINSATFQYIGAVDEVRKLQNPECLGIFIDEVRQLFIGQSYDLLWTSELSNPPISQYFQMVDGKTGGLFRLLARLMVAESPYAGDIDLNHLCLLFGRYFQIRDDYQNLNDPDYTAQKGFCEDLDEGKCSLPLLIALENAPGGTKMRLKSLLVQRRVNGSLTFEQKQVILDIMRETESLKQVVQVLQSLYDELERELAHLADYFGSENFQLELILEMLKIVA</sequence>
<evidence type="ECO:0000256" key="5">
    <source>
        <dbReference type="SAM" id="MobiDB-lite"/>
    </source>
</evidence>
<feature type="compositionally biased region" description="Polar residues" evidence="5">
    <location>
        <begin position="256"/>
        <end position="269"/>
    </location>
</feature>
<dbReference type="STRING" id="857340.A0A086T3S0"/>
<dbReference type="PANTHER" id="PTHR12001:SF44">
    <property type="entry name" value="GERANYLGERANYL PYROPHOSPHATE SYNTHASE"/>
    <property type="match status" value="1"/>
</dbReference>
<comment type="caution">
    <text evidence="6">The sequence shown here is derived from an EMBL/GenBank/DDBJ whole genome shotgun (WGS) entry which is preliminary data.</text>
</comment>
<dbReference type="SFLD" id="SFLDS00005">
    <property type="entry name" value="Isoprenoid_Synthase_Type_I"/>
    <property type="match status" value="1"/>
</dbReference>
<keyword evidence="1" id="KW-0808">Transferase</keyword>
<feature type="compositionally biased region" description="Polar residues" evidence="5">
    <location>
        <begin position="276"/>
        <end position="290"/>
    </location>
</feature>
<dbReference type="PROSITE" id="PS00723">
    <property type="entry name" value="POLYPRENYL_SYNTHASE_1"/>
    <property type="match status" value="1"/>
</dbReference>
<dbReference type="SUPFAM" id="SSF48576">
    <property type="entry name" value="Terpenoid synthases"/>
    <property type="match status" value="2"/>
</dbReference>
<dbReference type="PANTHER" id="PTHR12001">
    <property type="entry name" value="GERANYLGERANYL PYROPHOSPHATE SYNTHASE"/>
    <property type="match status" value="1"/>
</dbReference>
<evidence type="ECO:0000256" key="1">
    <source>
        <dbReference type="ARBA" id="ARBA00022679"/>
    </source>
</evidence>
<keyword evidence="4" id="KW-0175">Coiled coil</keyword>
<evidence type="ECO:0000256" key="4">
    <source>
        <dbReference type="SAM" id="Coils"/>
    </source>
</evidence>
<dbReference type="Pfam" id="PF00348">
    <property type="entry name" value="polyprenyl_synt"/>
    <property type="match status" value="1"/>
</dbReference>
<dbReference type="EMBL" id="JPKY01000056">
    <property type="protein sequence ID" value="KFH44002.1"/>
    <property type="molecule type" value="Genomic_DNA"/>
</dbReference>
<accession>A0A086T3S0</accession>
<dbReference type="HOGENOM" id="CLU_014015_10_0_1"/>
<dbReference type="GO" id="GO:0046165">
    <property type="term" value="P:alcohol biosynthetic process"/>
    <property type="evidence" value="ECO:0007669"/>
    <property type="project" value="UniProtKB-ARBA"/>
</dbReference>
<organism evidence="6 7">
    <name type="scientific">Hapsidospora chrysogenum (strain ATCC 11550 / CBS 779.69 / DSM 880 / IAM 14645 / JCM 23072 / IMI 49137)</name>
    <name type="common">Acremonium chrysogenum</name>
    <dbReference type="NCBI Taxonomy" id="857340"/>
    <lineage>
        <taxon>Eukaryota</taxon>
        <taxon>Fungi</taxon>
        <taxon>Dikarya</taxon>
        <taxon>Ascomycota</taxon>
        <taxon>Pezizomycotina</taxon>
        <taxon>Sordariomycetes</taxon>
        <taxon>Hypocreomycetidae</taxon>
        <taxon>Hypocreales</taxon>
        <taxon>Bionectriaceae</taxon>
        <taxon>Hapsidospora</taxon>
    </lineage>
</organism>
<feature type="region of interest" description="Disordered" evidence="5">
    <location>
        <begin position="241"/>
        <end position="315"/>
    </location>
</feature>
<evidence type="ECO:0000256" key="3">
    <source>
        <dbReference type="ARBA" id="ARBA00022842"/>
    </source>
</evidence>
<dbReference type="PROSITE" id="PS00444">
    <property type="entry name" value="POLYPRENYL_SYNTHASE_2"/>
    <property type="match status" value="1"/>
</dbReference>
<keyword evidence="2" id="KW-0479">Metal-binding</keyword>
<name>A0A086T3S0_HAPC1</name>
<dbReference type="GO" id="GO:0043386">
    <property type="term" value="P:mycotoxin biosynthetic process"/>
    <property type="evidence" value="ECO:0007669"/>
    <property type="project" value="UniProtKB-ARBA"/>
</dbReference>
<dbReference type="Proteomes" id="UP000029964">
    <property type="component" value="Unassembled WGS sequence"/>
</dbReference>
<dbReference type="OrthoDB" id="6921389at2759"/>